<dbReference type="Gene3D" id="2.70.98.90">
    <property type="match status" value="1"/>
</dbReference>
<gene>
    <name evidence="13 16" type="primary">yidC</name>
    <name evidence="16" type="ORF">NCTC10717_01824</name>
</gene>
<feature type="transmembrane region" description="Helical" evidence="13">
    <location>
        <begin position="507"/>
        <end position="527"/>
    </location>
</feature>
<feature type="domain" description="Membrane insertase YidC/Oxa/ALB C-terminal" evidence="14">
    <location>
        <begin position="363"/>
        <end position="541"/>
    </location>
</feature>
<evidence type="ECO:0000256" key="12">
    <source>
        <dbReference type="ARBA" id="ARBA00033342"/>
    </source>
</evidence>
<dbReference type="InterPro" id="IPR028055">
    <property type="entry name" value="YidC/Oxa/ALB_C"/>
</dbReference>
<dbReference type="PRINTS" id="PR00701">
    <property type="entry name" value="60KDINNERMP"/>
</dbReference>
<keyword evidence="17" id="KW-1185">Reference proteome</keyword>
<dbReference type="PRINTS" id="PR01900">
    <property type="entry name" value="YIDCPROTEIN"/>
</dbReference>
<keyword evidence="6 13" id="KW-0812">Transmembrane</keyword>
<keyword evidence="5 13" id="KW-1003">Cell membrane</keyword>
<comment type="similarity">
    <text evidence="2 13">Belongs to the OXA1/ALB3/YidC family. Type 1 subfamily.</text>
</comment>
<evidence type="ECO:0000259" key="14">
    <source>
        <dbReference type="Pfam" id="PF02096"/>
    </source>
</evidence>
<dbReference type="OrthoDB" id="9780552at2"/>
<feature type="transmembrane region" description="Helical" evidence="13">
    <location>
        <begin position="428"/>
        <end position="449"/>
    </location>
</feature>
<evidence type="ECO:0000256" key="3">
    <source>
        <dbReference type="ARBA" id="ARBA00015325"/>
    </source>
</evidence>
<keyword evidence="7 13" id="KW-0653">Protein transport</keyword>
<dbReference type="GO" id="GO:0015031">
    <property type="term" value="P:protein transport"/>
    <property type="evidence" value="ECO:0007669"/>
    <property type="project" value="UniProtKB-KW"/>
</dbReference>
<dbReference type="Pfam" id="PF14849">
    <property type="entry name" value="YidC_periplas"/>
    <property type="match status" value="1"/>
</dbReference>
<protein>
    <recommendedName>
        <fullName evidence="3 13">Membrane protein insertase YidC</fullName>
    </recommendedName>
    <alternativeName>
        <fullName evidence="12 13">Foldase YidC</fullName>
    </alternativeName>
    <alternativeName>
        <fullName evidence="11 13">Membrane integrase YidC</fullName>
    </alternativeName>
    <alternativeName>
        <fullName evidence="13">Membrane protein YidC</fullName>
    </alternativeName>
</protein>
<feature type="transmembrane region" description="Helical" evidence="13">
    <location>
        <begin position="7"/>
        <end position="24"/>
    </location>
</feature>
<evidence type="ECO:0000256" key="8">
    <source>
        <dbReference type="ARBA" id="ARBA00022989"/>
    </source>
</evidence>
<feature type="domain" description="Membrane insertase YidC N-terminal" evidence="15">
    <location>
        <begin position="73"/>
        <end position="351"/>
    </location>
</feature>
<dbReference type="InterPro" id="IPR001708">
    <property type="entry name" value="YidC/ALB3/OXA1/COX18"/>
</dbReference>
<evidence type="ECO:0000259" key="15">
    <source>
        <dbReference type="Pfam" id="PF14849"/>
    </source>
</evidence>
<dbReference type="GO" id="GO:0005886">
    <property type="term" value="C:plasma membrane"/>
    <property type="evidence" value="ECO:0007669"/>
    <property type="project" value="UniProtKB-SubCell"/>
</dbReference>
<name>A0A380N1S4_9GAMM</name>
<dbReference type="EMBL" id="UHIA01000004">
    <property type="protein sequence ID" value="SUO98083.1"/>
    <property type="molecule type" value="Genomic_DNA"/>
</dbReference>
<keyword evidence="10 13" id="KW-0143">Chaperone</keyword>
<dbReference type="CDD" id="cd19961">
    <property type="entry name" value="EcYidC-like_peri"/>
    <property type="match status" value="1"/>
</dbReference>
<dbReference type="Proteomes" id="UP000254575">
    <property type="component" value="Unassembled WGS sequence"/>
</dbReference>
<dbReference type="Pfam" id="PF02096">
    <property type="entry name" value="60KD_IMP"/>
    <property type="match status" value="1"/>
</dbReference>
<evidence type="ECO:0000256" key="11">
    <source>
        <dbReference type="ARBA" id="ARBA00033245"/>
    </source>
</evidence>
<keyword evidence="4 13" id="KW-0813">Transport</keyword>
<sequence length="559" mass="62851">MKSNMRVILYALAAGLIFILWQRWQLANMPQNPTAQIQIDPSSSDAGVPSAGAPNTSMNAPVAAHANAQEQFVRVRTDVLDVLISTRGATLMQADLLKYPVSLKDDQALALIRQNNPNRMQMTSGMVSAVRDEASPTHTALWQSAQNEYVLAEGQDSLTVPFTWQNEQGLSVSKTFTFHRGKYEFELLQQLDNSSANAWQGIAYNQIAFGKAQGSQGLSNIATFTGAVLSSADNRYEKIKLSDIADTKKAAKSVNSTDGWVAMIQHYFIAALVPKNSVPHVLYTQYNPNNGDHIVGVKSEVLSIPAGSRYEFSSSAYVGPKIVKDLDQVAPYLDKTVDYGMLFMISEFMFKVMELIHKVIGNWGWAIVVMTLLIKLLFFVPSAWAYKSMAKMRALQPEMTRLRELYGNDRQAMSQEIMKLYKKEQVNPASGCLPMLLQIPFFIAFYYMLAESVELRHAPWMGWIQDLSAMDPYFILPIINMGLMFLQQKLNPPPADPMQQKVMLMMPLIFGFMFMWFPSGLVLYWTVSNAFGIVQQWLMNKRYGEPNKAPQNHHAKQSS</sequence>
<keyword evidence="8 13" id="KW-1133">Transmembrane helix</keyword>
<dbReference type="InterPro" id="IPR028053">
    <property type="entry name" value="Membr_insert_YidC_N"/>
</dbReference>
<accession>A0A380N1S4</accession>
<evidence type="ECO:0000256" key="7">
    <source>
        <dbReference type="ARBA" id="ARBA00022927"/>
    </source>
</evidence>
<organism evidence="16 17">
    <name type="scientific">Suttonella indologenes</name>
    <dbReference type="NCBI Taxonomy" id="13276"/>
    <lineage>
        <taxon>Bacteria</taxon>
        <taxon>Pseudomonadati</taxon>
        <taxon>Pseudomonadota</taxon>
        <taxon>Gammaproteobacteria</taxon>
        <taxon>Cardiobacteriales</taxon>
        <taxon>Cardiobacteriaceae</taxon>
        <taxon>Suttonella</taxon>
    </lineage>
</organism>
<dbReference type="NCBIfam" id="NF002353">
    <property type="entry name" value="PRK01318.1-4"/>
    <property type="match status" value="1"/>
</dbReference>
<evidence type="ECO:0000256" key="4">
    <source>
        <dbReference type="ARBA" id="ARBA00022448"/>
    </source>
</evidence>
<dbReference type="InterPro" id="IPR047196">
    <property type="entry name" value="YidC_ALB_C"/>
</dbReference>
<evidence type="ECO:0000256" key="10">
    <source>
        <dbReference type="ARBA" id="ARBA00023186"/>
    </source>
</evidence>
<dbReference type="PANTHER" id="PTHR12428:SF65">
    <property type="entry name" value="CYTOCHROME C OXIDASE ASSEMBLY PROTEIN COX18, MITOCHONDRIAL"/>
    <property type="match status" value="1"/>
</dbReference>
<comment type="function">
    <text evidence="13">Required for the insertion and/or proper folding and/or complex formation of integral membrane proteins into the membrane. Involved in integration of membrane proteins that insert both dependently and independently of the Sec translocase complex, as well as at least some lipoproteins. Aids folding of multispanning membrane proteins.</text>
</comment>
<dbReference type="InterPro" id="IPR038221">
    <property type="entry name" value="YidC_periplasmic_sf"/>
</dbReference>
<proteinExistence type="inferred from homology"/>
<evidence type="ECO:0000256" key="6">
    <source>
        <dbReference type="ARBA" id="ARBA00022692"/>
    </source>
</evidence>
<evidence type="ECO:0000313" key="17">
    <source>
        <dbReference type="Proteomes" id="UP000254575"/>
    </source>
</evidence>
<dbReference type="PANTHER" id="PTHR12428">
    <property type="entry name" value="OXA1"/>
    <property type="match status" value="1"/>
</dbReference>
<comment type="subunit">
    <text evidence="13">Interacts with the Sec translocase complex via SecD. Specifically interacts with transmembrane segments of nascent integral membrane proteins during membrane integration.</text>
</comment>
<dbReference type="NCBIfam" id="NF002352">
    <property type="entry name" value="PRK01318.1-3"/>
    <property type="match status" value="1"/>
</dbReference>
<evidence type="ECO:0000313" key="16">
    <source>
        <dbReference type="EMBL" id="SUO98083.1"/>
    </source>
</evidence>
<evidence type="ECO:0000256" key="5">
    <source>
        <dbReference type="ARBA" id="ARBA00022475"/>
    </source>
</evidence>
<reference evidence="16 17" key="1">
    <citation type="submission" date="2018-06" db="EMBL/GenBank/DDBJ databases">
        <authorList>
            <consortium name="Pathogen Informatics"/>
            <person name="Doyle S."/>
        </authorList>
    </citation>
    <scope>NUCLEOTIDE SEQUENCE [LARGE SCALE GENOMIC DNA]</scope>
    <source>
        <strain evidence="16 17">NCTC10717</strain>
    </source>
</reference>
<evidence type="ECO:0000256" key="1">
    <source>
        <dbReference type="ARBA" id="ARBA00004429"/>
    </source>
</evidence>
<dbReference type="CDD" id="cd20070">
    <property type="entry name" value="5TM_YidC_Alb3"/>
    <property type="match status" value="1"/>
</dbReference>
<dbReference type="NCBIfam" id="TIGR03592">
    <property type="entry name" value="yidC_oxa1_cterm"/>
    <property type="match status" value="1"/>
</dbReference>
<evidence type="ECO:0000256" key="2">
    <source>
        <dbReference type="ARBA" id="ARBA00010527"/>
    </source>
</evidence>
<comment type="subcellular location">
    <subcellularLocation>
        <location evidence="1">Cell inner membrane</location>
        <topology evidence="1">Multi-pass membrane protein</topology>
    </subcellularLocation>
    <subcellularLocation>
        <location evidence="13">Cell membrane</location>
        <topology evidence="13">Multi-pass membrane protein</topology>
    </subcellularLocation>
</comment>
<keyword evidence="9 13" id="KW-0472">Membrane</keyword>
<dbReference type="GO" id="GO:0051205">
    <property type="term" value="P:protein insertion into membrane"/>
    <property type="evidence" value="ECO:0007669"/>
    <property type="project" value="TreeGrafter"/>
</dbReference>
<dbReference type="InterPro" id="IPR019998">
    <property type="entry name" value="Membr_insert_YidC"/>
</dbReference>
<dbReference type="NCBIfam" id="TIGR03593">
    <property type="entry name" value="yidC_nterm"/>
    <property type="match status" value="1"/>
</dbReference>
<evidence type="ECO:0000256" key="9">
    <source>
        <dbReference type="ARBA" id="ARBA00023136"/>
    </source>
</evidence>
<evidence type="ECO:0000256" key="13">
    <source>
        <dbReference type="HAMAP-Rule" id="MF_01810"/>
    </source>
</evidence>
<feature type="transmembrane region" description="Helical" evidence="13">
    <location>
        <begin position="363"/>
        <end position="386"/>
    </location>
</feature>
<dbReference type="HAMAP" id="MF_01810">
    <property type="entry name" value="YidC_type1"/>
    <property type="match status" value="1"/>
</dbReference>
<dbReference type="GO" id="GO:0032977">
    <property type="term" value="F:membrane insertase activity"/>
    <property type="evidence" value="ECO:0007669"/>
    <property type="project" value="InterPro"/>
</dbReference>
<dbReference type="AlphaFoldDB" id="A0A380N1S4"/>